<sequence>MAFPFSDTQALFSPNVAPYFQRLFLEYGGAIAQNLKAANFCVVESLADEGYIKQWYRNDLRVVVQDLIFEAVRGGAGNLCWQNFAVAVSTKTGHVVAASEVFDFSNQEWSINHPIVRKPSPPSPYSPRPRIRPAPLPKENSKGDRKRRRGESPPRGAHIIDLTGDDEDVEMEDIAQEFYVPYILQQVSSGGELQEEEMEIK</sequence>
<dbReference type="AlphaFoldDB" id="A0AAV9ZP97"/>
<feature type="region of interest" description="Disordered" evidence="1">
    <location>
        <begin position="113"/>
        <end position="167"/>
    </location>
</feature>
<accession>A0AAV9ZP97</accession>
<name>A0AAV9ZP97_9AGAR</name>
<reference evidence="2 3" key="1">
    <citation type="journal article" date="2024" name="J Genomics">
        <title>Draft genome sequencing and assembly of Favolaschia claudopus CIRM-BRFM 2984 isolated from oak limbs.</title>
        <authorList>
            <person name="Navarro D."/>
            <person name="Drula E."/>
            <person name="Chaduli D."/>
            <person name="Cazenave R."/>
            <person name="Ahrendt S."/>
            <person name="Wang J."/>
            <person name="Lipzen A."/>
            <person name="Daum C."/>
            <person name="Barry K."/>
            <person name="Grigoriev I.V."/>
            <person name="Favel A."/>
            <person name="Rosso M.N."/>
            <person name="Martin F."/>
        </authorList>
    </citation>
    <scope>NUCLEOTIDE SEQUENCE [LARGE SCALE GENOMIC DNA]</scope>
    <source>
        <strain evidence="2 3">CIRM-BRFM 2984</strain>
    </source>
</reference>
<keyword evidence="3" id="KW-1185">Reference proteome</keyword>
<comment type="caution">
    <text evidence="2">The sequence shown here is derived from an EMBL/GenBank/DDBJ whole genome shotgun (WGS) entry which is preliminary data.</text>
</comment>
<protein>
    <submittedName>
        <fullName evidence="2">Uncharacterized protein</fullName>
    </submittedName>
</protein>
<organism evidence="2 3">
    <name type="scientific">Favolaschia claudopus</name>
    <dbReference type="NCBI Taxonomy" id="2862362"/>
    <lineage>
        <taxon>Eukaryota</taxon>
        <taxon>Fungi</taxon>
        <taxon>Dikarya</taxon>
        <taxon>Basidiomycota</taxon>
        <taxon>Agaricomycotina</taxon>
        <taxon>Agaricomycetes</taxon>
        <taxon>Agaricomycetidae</taxon>
        <taxon>Agaricales</taxon>
        <taxon>Marasmiineae</taxon>
        <taxon>Mycenaceae</taxon>
        <taxon>Favolaschia</taxon>
    </lineage>
</organism>
<feature type="compositionally biased region" description="Pro residues" evidence="1">
    <location>
        <begin position="119"/>
        <end position="136"/>
    </location>
</feature>
<gene>
    <name evidence="2" type="ORF">R3P38DRAFT_2804643</name>
</gene>
<evidence type="ECO:0000313" key="3">
    <source>
        <dbReference type="Proteomes" id="UP001362999"/>
    </source>
</evidence>
<proteinExistence type="predicted"/>
<evidence type="ECO:0000313" key="2">
    <source>
        <dbReference type="EMBL" id="KAK6988385.1"/>
    </source>
</evidence>
<evidence type="ECO:0000256" key="1">
    <source>
        <dbReference type="SAM" id="MobiDB-lite"/>
    </source>
</evidence>
<dbReference type="EMBL" id="JAWWNJ010000123">
    <property type="protein sequence ID" value="KAK6988385.1"/>
    <property type="molecule type" value="Genomic_DNA"/>
</dbReference>
<dbReference type="Proteomes" id="UP001362999">
    <property type="component" value="Unassembled WGS sequence"/>
</dbReference>